<gene>
    <name evidence="1" type="ORF">METZ01_LOCUS317335</name>
</gene>
<dbReference type="AlphaFoldDB" id="A0A382NY43"/>
<accession>A0A382NY43</accession>
<proteinExistence type="predicted"/>
<name>A0A382NY43_9ZZZZ</name>
<feature type="non-terminal residue" evidence="1">
    <location>
        <position position="31"/>
    </location>
</feature>
<evidence type="ECO:0000313" key="1">
    <source>
        <dbReference type="EMBL" id="SVC64481.1"/>
    </source>
</evidence>
<protein>
    <submittedName>
        <fullName evidence="1">Uncharacterized protein</fullName>
    </submittedName>
</protein>
<dbReference type="EMBL" id="UINC01102674">
    <property type="protein sequence ID" value="SVC64481.1"/>
    <property type="molecule type" value="Genomic_DNA"/>
</dbReference>
<sequence length="31" mass="3342">MIENPALTGSLRLVGLSCDELQTLIAIGEQR</sequence>
<reference evidence="1" key="1">
    <citation type="submission" date="2018-05" db="EMBL/GenBank/DDBJ databases">
        <authorList>
            <person name="Lanie J.A."/>
            <person name="Ng W.-L."/>
            <person name="Kazmierczak K.M."/>
            <person name="Andrzejewski T.M."/>
            <person name="Davidsen T.M."/>
            <person name="Wayne K.J."/>
            <person name="Tettelin H."/>
            <person name="Glass J.I."/>
            <person name="Rusch D."/>
            <person name="Podicherti R."/>
            <person name="Tsui H.-C.T."/>
            <person name="Winkler M.E."/>
        </authorList>
    </citation>
    <scope>NUCLEOTIDE SEQUENCE</scope>
</reference>
<organism evidence="1">
    <name type="scientific">marine metagenome</name>
    <dbReference type="NCBI Taxonomy" id="408172"/>
    <lineage>
        <taxon>unclassified sequences</taxon>
        <taxon>metagenomes</taxon>
        <taxon>ecological metagenomes</taxon>
    </lineage>
</organism>